<keyword evidence="1" id="KW-0812">Transmembrane</keyword>
<dbReference type="Proteomes" id="UP001165082">
    <property type="component" value="Unassembled WGS sequence"/>
</dbReference>
<feature type="non-terminal residue" evidence="2">
    <location>
        <position position="1"/>
    </location>
</feature>
<keyword evidence="1" id="KW-0472">Membrane</keyword>
<gene>
    <name evidence="2" type="ORF">TrRE_jg4216</name>
</gene>
<name>A0A9W7A7M3_9STRA</name>
<feature type="transmembrane region" description="Helical" evidence="1">
    <location>
        <begin position="14"/>
        <end position="31"/>
    </location>
</feature>
<evidence type="ECO:0000313" key="3">
    <source>
        <dbReference type="Proteomes" id="UP001165082"/>
    </source>
</evidence>
<evidence type="ECO:0000313" key="2">
    <source>
        <dbReference type="EMBL" id="GMH67431.1"/>
    </source>
</evidence>
<protein>
    <submittedName>
        <fullName evidence="2">Uncharacterized protein</fullName>
    </submittedName>
</protein>
<dbReference type="AlphaFoldDB" id="A0A9W7A7M3"/>
<keyword evidence="3" id="KW-1185">Reference proteome</keyword>
<comment type="caution">
    <text evidence="2">The sequence shown here is derived from an EMBL/GenBank/DDBJ whole genome shotgun (WGS) entry which is preliminary data.</text>
</comment>
<reference evidence="2" key="1">
    <citation type="submission" date="2022-07" db="EMBL/GenBank/DDBJ databases">
        <title>Genome analysis of Parmales, a sister group of diatoms, reveals the evolutionary specialization of diatoms from phago-mixotrophs to photoautotrophs.</title>
        <authorList>
            <person name="Ban H."/>
            <person name="Sato S."/>
            <person name="Yoshikawa S."/>
            <person name="Kazumasa Y."/>
            <person name="Nakamura Y."/>
            <person name="Ichinomiya M."/>
            <person name="Saitoh K."/>
            <person name="Sato N."/>
            <person name="Blanc-Mathieu R."/>
            <person name="Endo H."/>
            <person name="Kuwata A."/>
            <person name="Ogata H."/>
        </authorList>
    </citation>
    <scope>NUCLEOTIDE SEQUENCE</scope>
</reference>
<sequence length="183" mass="20971">MIALLKRVAGRRNAVRLGVALAVLVWIGKFWEERRKKKSRLRVLASRLMTEHAPSPISPPQPSNLLRIRDLDDEGVFALPPLPGAQLSVDEKTRALREWVEEEVGRIMRFWFNHNSPDKRNLNRELWMPQGDANVARADDEVEGAFGEVVDKLVWDEGARKVWFDERIWGGGDTGRRWLAGIV</sequence>
<proteinExistence type="predicted"/>
<keyword evidence="1" id="KW-1133">Transmembrane helix</keyword>
<organism evidence="2 3">
    <name type="scientific">Triparma retinervis</name>
    <dbReference type="NCBI Taxonomy" id="2557542"/>
    <lineage>
        <taxon>Eukaryota</taxon>
        <taxon>Sar</taxon>
        <taxon>Stramenopiles</taxon>
        <taxon>Ochrophyta</taxon>
        <taxon>Bolidophyceae</taxon>
        <taxon>Parmales</taxon>
        <taxon>Triparmaceae</taxon>
        <taxon>Triparma</taxon>
    </lineage>
</organism>
<dbReference type="EMBL" id="BRXZ01001289">
    <property type="protein sequence ID" value="GMH67431.1"/>
    <property type="molecule type" value="Genomic_DNA"/>
</dbReference>
<evidence type="ECO:0000256" key="1">
    <source>
        <dbReference type="SAM" id="Phobius"/>
    </source>
</evidence>
<accession>A0A9W7A7M3</accession>